<reference evidence="4" key="2">
    <citation type="journal article" date="2017" name="Sci. Adv.">
        <title>A tail of two voltages: Proteomic comparison of the three electric organs of the electric eel.</title>
        <authorList>
            <person name="Traeger L.L."/>
            <person name="Sabat G."/>
            <person name="Barrett-Wilt G.A."/>
            <person name="Wells G.B."/>
            <person name="Sussman M.R."/>
        </authorList>
    </citation>
    <scope>NUCLEOTIDE SEQUENCE [LARGE SCALE GENOMIC DNA]</scope>
</reference>
<dbReference type="InterPro" id="IPR029199">
    <property type="entry name" value="THRAP3_BCLAF1"/>
</dbReference>
<dbReference type="Pfam" id="PF15440">
    <property type="entry name" value="THRAP3_BCLAF1"/>
    <property type="match status" value="1"/>
</dbReference>
<gene>
    <name evidence="3" type="primary">zgc:112982</name>
</gene>
<evidence type="ECO:0000256" key="1">
    <source>
        <dbReference type="ARBA" id="ARBA00006481"/>
    </source>
</evidence>
<dbReference type="PANTHER" id="PTHR15268:SF17">
    <property type="entry name" value="BCLAF1 AND THRAP3 FAMILY MEMBER 3"/>
    <property type="match status" value="1"/>
</dbReference>
<evidence type="ECO:0000313" key="3">
    <source>
        <dbReference type="Ensembl" id="ENSEEEP00000028407.2"/>
    </source>
</evidence>
<keyword evidence="4" id="KW-1185">Reference proteome</keyword>
<dbReference type="AlphaFoldDB" id="A0A4W4FTQ3"/>
<comment type="similarity">
    <text evidence="1">Belongs to the BCLAF1/THRAP3 family.</text>
</comment>
<name>A0A4W4FTQ3_ELEEL</name>
<feature type="region of interest" description="Disordered" evidence="2">
    <location>
        <begin position="357"/>
        <end position="390"/>
    </location>
</feature>
<sequence length="412" mass="47882">MSRPRSRSPLHSRTAALPGRIADGCYGEQYHPSVHSGPWRTLENVSKVEGVTHWDNSPSQGEEEVDHWAKFIEAIGHAGKRRPSPMSRYHIQGDVQNFEEKSSHSPRRLPRERLSSPDALPYGTETHQRISSPGQRRKEPDFIPLERHFSRDSSPRHLQGKRQDRMEHGFHLNEGREDRYQERSSFSESHLGYSSERQLSLDLVNVGRQRLDFLPLLKHSGTYRESAMHSGTFAQEIITLVHQVKENYFQGQGITLNERFSNEQHYSFMDEDEFTVEGQELKEMGPKINRPLSIPSSDTQIFCKIGSLQAQRRRQITDPGDLRYDLERRRQQRLEGVKITIAGGNFFQIGSQSQEIESAYVEEEDPHEDEDDFDWSEQIDPGQKLPARRNFKRFKNRLRRQIRNNPNDGASW</sequence>
<protein>
    <submittedName>
        <fullName evidence="3">Uncharacterized protein</fullName>
    </submittedName>
</protein>
<evidence type="ECO:0000256" key="2">
    <source>
        <dbReference type="SAM" id="MobiDB-lite"/>
    </source>
</evidence>
<proteinExistence type="inferred from homology"/>
<reference evidence="3" key="3">
    <citation type="submission" date="2020-05" db="EMBL/GenBank/DDBJ databases">
        <title>Electrophorus electricus (electric eel) genome, fEleEle1, primary haplotype.</title>
        <authorList>
            <person name="Myers G."/>
            <person name="Meyer A."/>
            <person name="Fedrigo O."/>
            <person name="Formenti G."/>
            <person name="Rhie A."/>
            <person name="Tracey A."/>
            <person name="Sims Y."/>
            <person name="Jarvis E.D."/>
        </authorList>
    </citation>
    <scope>NUCLEOTIDE SEQUENCE [LARGE SCALE GENOMIC DNA]</scope>
</reference>
<dbReference type="GO" id="GO:0016592">
    <property type="term" value="C:mediator complex"/>
    <property type="evidence" value="ECO:0007669"/>
    <property type="project" value="TreeGrafter"/>
</dbReference>
<dbReference type="GO" id="GO:0003677">
    <property type="term" value="F:DNA binding"/>
    <property type="evidence" value="ECO:0007669"/>
    <property type="project" value="TreeGrafter"/>
</dbReference>
<dbReference type="GO" id="GO:0045944">
    <property type="term" value="P:positive regulation of transcription by RNA polymerase II"/>
    <property type="evidence" value="ECO:0007669"/>
    <property type="project" value="TreeGrafter"/>
</dbReference>
<dbReference type="PANTHER" id="PTHR15268">
    <property type="entry name" value="THRAP3/BCLAF1"/>
    <property type="match status" value="1"/>
</dbReference>
<feature type="region of interest" description="Disordered" evidence="2">
    <location>
        <begin position="97"/>
        <end position="143"/>
    </location>
</feature>
<dbReference type="GeneTree" id="ENSGT00950000183163"/>
<organism evidence="3 4">
    <name type="scientific">Electrophorus electricus</name>
    <name type="common">Electric eel</name>
    <name type="synonym">Gymnotus electricus</name>
    <dbReference type="NCBI Taxonomy" id="8005"/>
    <lineage>
        <taxon>Eukaryota</taxon>
        <taxon>Metazoa</taxon>
        <taxon>Chordata</taxon>
        <taxon>Craniata</taxon>
        <taxon>Vertebrata</taxon>
        <taxon>Euteleostomi</taxon>
        <taxon>Actinopterygii</taxon>
        <taxon>Neopterygii</taxon>
        <taxon>Teleostei</taxon>
        <taxon>Ostariophysi</taxon>
        <taxon>Gymnotiformes</taxon>
        <taxon>Gymnotoidei</taxon>
        <taxon>Gymnotidae</taxon>
        <taxon>Electrophorus</taxon>
    </lineage>
</organism>
<reference evidence="3" key="5">
    <citation type="submission" date="2025-09" db="UniProtKB">
        <authorList>
            <consortium name="Ensembl"/>
        </authorList>
    </citation>
    <scope>IDENTIFICATION</scope>
</reference>
<dbReference type="Proteomes" id="UP000314983">
    <property type="component" value="Chromosome 5"/>
</dbReference>
<dbReference type="Ensembl" id="ENSEEET00000028735.2">
    <property type="protein sequence ID" value="ENSEEEP00000028407.2"/>
    <property type="gene ID" value="ENSEEEG00000013662.2"/>
</dbReference>
<dbReference type="RefSeq" id="XP_026860213.2">
    <property type="nucleotide sequence ID" value="XM_027004412.2"/>
</dbReference>
<feature type="compositionally biased region" description="Acidic residues" evidence="2">
    <location>
        <begin position="360"/>
        <end position="377"/>
    </location>
</feature>
<evidence type="ECO:0000313" key="4">
    <source>
        <dbReference type="Proteomes" id="UP000314983"/>
    </source>
</evidence>
<dbReference type="GO" id="GO:0003712">
    <property type="term" value="F:transcription coregulator activity"/>
    <property type="evidence" value="ECO:0007669"/>
    <property type="project" value="TreeGrafter"/>
</dbReference>
<reference evidence="4" key="1">
    <citation type="journal article" date="2014" name="Science">
        <title>Nonhuman genetics. Genomic basis for the convergent evolution of electric organs.</title>
        <authorList>
            <person name="Gallant J.R."/>
            <person name="Traeger L.L."/>
            <person name="Volkening J.D."/>
            <person name="Moffett H."/>
            <person name="Chen P.H."/>
            <person name="Novina C.D."/>
            <person name="Phillips G.N.Jr."/>
            <person name="Anand R."/>
            <person name="Wells G.B."/>
            <person name="Pinch M."/>
            <person name="Guth R."/>
            <person name="Unguez G.A."/>
            <person name="Albert J.S."/>
            <person name="Zakon H.H."/>
            <person name="Samanta M.P."/>
            <person name="Sussman M.R."/>
        </authorList>
    </citation>
    <scope>NUCLEOTIDE SEQUENCE [LARGE SCALE GENOMIC DNA]</scope>
</reference>
<reference evidence="3" key="4">
    <citation type="submission" date="2025-08" db="UniProtKB">
        <authorList>
            <consortium name="Ensembl"/>
        </authorList>
    </citation>
    <scope>IDENTIFICATION</scope>
</reference>
<dbReference type="GeneID" id="113573863"/>
<accession>A0A4W4FTQ3</accession>
<feature type="compositionally biased region" description="Basic and acidic residues" evidence="2">
    <location>
        <begin position="98"/>
        <end position="115"/>
    </location>
</feature>